<evidence type="ECO:0000313" key="3">
    <source>
        <dbReference type="Proteomes" id="UP000000493"/>
    </source>
</evidence>
<reference evidence="2 3" key="2">
    <citation type="journal article" date="2012" name="Stand. Genomic Sci.">
        <title>Complete genome sequence of the aquatic bacterium Runella slithyformis type strain (LSU 4(T)).</title>
        <authorList>
            <person name="Copeland A."/>
            <person name="Zhang X."/>
            <person name="Misra M."/>
            <person name="Lapidus A."/>
            <person name="Nolan M."/>
            <person name="Lucas S."/>
            <person name="Deshpande S."/>
            <person name="Cheng J.F."/>
            <person name="Tapia R."/>
            <person name="Goodwin L.A."/>
            <person name="Pitluck S."/>
            <person name="Liolios K."/>
            <person name="Pagani I."/>
            <person name="Ivanova N."/>
            <person name="Mikhailova N."/>
            <person name="Pati A."/>
            <person name="Chen A."/>
            <person name="Palaniappan K."/>
            <person name="Land M."/>
            <person name="Hauser L."/>
            <person name="Pan C."/>
            <person name="Jeffries C.D."/>
            <person name="Detter J.C."/>
            <person name="Brambilla E.M."/>
            <person name="Rohde M."/>
            <person name="Djao O.D."/>
            <person name="Goker M."/>
            <person name="Sikorski J."/>
            <person name="Tindall B.J."/>
            <person name="Woyke T."/>
            <person name="Bristow J."/>
            <person name="Eisen J.A."/>
            <person name="Markowitz V."/>
            <person name="Hugenholtz P."/>
            <person name="Kyrpides N.C."/>
            <person name="Klenk H.P."/>
            <person name="Mavromatis K."/>
        </authorList>
    </citation>
    <scope>NUCLEOTIDE SEQUENCE [LARGE SCALE GENOMIC DNA]</scope>
    <source>
        <strain evidence="3">ATCC 29530 / DSM 19594 / LMG 11500 / NCIMB 11436 / LSU 4</strain>
    </source>
</reference>
<dbReference type="InterPro" id="IPR046235">
    <property type="entry name" value="DUF6268"/>
</dbReference>
<accession>A0A7U4E6X1</accession>
<name>A0A7U4E6X1_RUNSL</name>
<proteinExistence type="predicted"/>
<dbReference type="KEGG" id="rsi:Runsl_3210"/>
<dbReference type="Proteomes" id="UP000000493">
    <property type="component" value="Chromosome"/>
</dbReference>
<dbReference type="Pfam" id="PF19783">
    <property type="entry name" value="DUF6268"/>
    <property type="match status" value="1"/>
</dbReference>
<reference evidence="3" key="1">
    <citation type="submission" date="2011-06" db="EMBL/GenBank/DDBJ databases">
        <title>The complete genome of chromosome of Runella slithyformis DSM 19594.</title>
        <authorList>
            <consortium name="US DOE Joint Genome Institute (JGI-PGF)"/>
            <person name="Lucas S."/>
            <person name="Han J."/>
            <person name="Lapidus A."/>
            <person name="Bruce D."/>
            <person name="Goodwin L."/>
            <person name="Pitluck S."/>
            <person name="Peters L."/>
            <person name="Kyrpides N."/>
            <person name="Mavromatis K."/>
            <person name="Ivanova N."/>
            <person name="Ovchinnikova G."/>
            <person name="Zhang X."/>
            <person name="Misra M."/>
            <person name="Detter J.C."/>
            <person name="Tapia R."/>
            <person name="Han C."/>
            <person name="Land M."/>
            <person name="Hauser L."/>
            <person name="Markowitz V."/>
            <person name="Cheng J.-F."/>
            <person name="Hugenholtz P."/>
            <person name="Woyke T."/>
            <person name="Wu D."/>
            <person name="Tindall B."/>
            <person name="Faehrich R."/>
            <person name="Brambilla E."/>
            <person name="Klenk H.-P."/>
            <person name="Eisen J.A."/>
        </authorList>
    </citation>
    <scope>NUCLEOTIDE SEQUENCE [LARGE SCALE GENOMIC DNA]</scope>
    <source>
        <strain evidence="3">ATCC 29530 / DSM 19594 / LMG 11500 / NCIMB 11436 / LSU 4</strain>
    </source>
</reference>
<evidence type="ECO:0000313" key="2">
    <source>
        <dbReference type="EMBL" id="AEI49589.1"/>
    </source>
</evidence>
<gene>
    <name evidence="2" type="ordered locus">Runsl_3210</name>
</gene>
<organism evidence="2 3">
    <name type="scientific">Runella slithyformis (strain ATCC 29530 / DSM 19594 / LMG 11500 / NCIMB 11436 / LSU 4)</name>
    <dbReference type="NCBI Taxonomy" id="761193"/>
    <lineage>
        <taxon>Bacteria</taxon>
        <taxon>Pseudomonadati</taxon>
        <taxon>Bacteroidota</taxon>
        <taxon>Cytophagia</taxon>
        <taxon>Cytophagales</taxon>
        <taxon>Spirosomataceae</taxon>
        <taxon>Runella</taxon>
    </lineage>
</organism>
<dbReference type="AlphaFoldDB" id="A0A7U4E6X1"/>
<feature type="domain" description="DUF6268" evidence="1">
    <location>
        <begin position="116"/>
        <end position="329"/>
    </location>
</feature>
<evidence type="ECO:0000259" key="1">
    <source>
        <dbReference type="Pfam" id="PF19783"/>
    </source>
</evidence>
<protein>
    <recommendedName>
        <fullName evidence="1">DUF6268 domain-containing protein</fullName>
    </recommendedName>
</protein>
<dbReference type="EMBL" id="CP002859">
    <property type="protein sequence ID" value="AEI49589.1"/>
    <property type="molecule type" value="Genomic_DNA"/>
</dbReference>
<sequence>MAFFPLFSFSQTDTTKTADEFNFEEFGDADDKVIKTFCTQKVNYLSPTKLISIGYESQLPFHLASVGTHGMAQVISTAETHVKTFGGFRLGVNTPVISRSNLILNLGVTYWNTRVALSNPERSGAFFQPLQALNSTGINVTVFKPLNNKNFLIIQANADLNGNYRNFSALNTKGLTFSGTAIYGWKKDDNFMWGLGLSRTYRAGQVLHIPVILYNRTFNQTWGVEAILPAKAHVRRNFSPTSYLMAGYEIEGNAYYLERAGNAPLHLRRGELKPRIMFEQKITGFIWLSAQAGLRYNWRFNAFNSQNPTQNQKPLFENTLGNPLYFNVSINLVSP</sequence>
<keyword evidence="3" id="KW-1185">Reference proteome</keyword>